<comment type="caution">
    <text evidence="1">The sequence shown here is derived from an EMBL/GenBank/DDBJ whole genome shotgun (WGS) entry which is preliminary data.</text>
</comment>
<gene>
    <name evidence="1" type="ORF">E5329_26665</name>
</gene>
<evidence type="ECO:0000313" key="1">
    <source>
        <dbReference type="EMBL" id="TGY87505.1"/>
    </source>
</evidence>
<protein>
    <submittedName>
        <fullName evidence="1">Uncharacterized protein</fullName>
    </submittedName>
</protein>
<dbReference type="Proteomes" id="UP000304953">
    <property type="component" value="Unassembled WGS sequence"/>
</dbReference>
<reference evidence="1" key="1">
    <citation type="submission" date="2019-04" db="EMBL/GenBank/DDBJ databases">
        <title>Microbes associate with the intestines of laboratory mice.</title>
        <authorList>
            <person name="Navarre W."/>
            <person name="Wong E."/>
            <person name="Huang K."/>
            <person name="Tropini C."/>
            <person name="Ng K."/>
            <person name="Yu B."/>
        </authorList>
    </citation>
    <scope>NUCLEOTIDE SEQUENCE</scope>
    <source>
        <strain evidence="1">NM01_1-7b</strain>
    </source>
</reference>
<organism evidence="1 2">
    <name type="scientific">Petralouisia muris</name>
    <dbReference type="NCBI Taxonomy" id="3032872"/>
    <lineage>
        <taxon>Bacteria</taxon>
        <taxon>Bacillati</taxon>
        <taxon>Bacillota</taxon>
        <taxon>Clostridia</taxon>
        <taxon>Lachnospirales</taxon>
        <taxon>Lachnospiraceae</taxon>
        <taxon>Petralouisia</taxon>
    </lineage>
</organism>
<proteinExistence type="predicted"/>
<keyword evidence="2" id="KW-1185">Reference proteome</keyword>
<evidence type="ECO:0000313" key="2">
    <source>
        <dbReference type="Proteomes" id="UP000304953"/>
    </source>
</evidence>
<name>A0AC61RPP4_9FIRM</name>
<sequence length="59" mass="6578">MKNGKAPTREQKKIMRAHGLVPENWLVVKNLPDSLEVVSRVSLKKVGGKPRTRAISKSL</sequence>
<dbReference type="EMBL" id="SRYA01000114">
    <property type="protein sequence ID" value="TGY87505.1"/>
    <property type="molecule type" value="Genomic_DNA"/>
</dbReference>
<accession>A0AC61RPP4</accession>